<proteinExistence type="predicted"/>
<dbReference type="Proteomes" id="UP000095472">
    <property type="component" value="Chromosome"/>
</dbReference>
<protein>
    <submittedName>
        <fullName evidence="1">Uncharacterized protein</fullName>
    </submittedName>
</protein>
<dbReference type="EMBL" id="CP182909">
    <property type="protein sequence ID" value="XPM64397.1"/>
    <property type="molecule type" value="Genomic_DNA"/>
</dbReference>
<gene>
    <name evidence="1" type="ORF">BH720_036840</name>
</gene>
<reference evidence="1 2" key="1">
    <citation type="journal article" date="2016" name="Genome Announc.">
        <title>Draft Genome Sequence of the Thermotolerant Cyanobacterium Desertifilum sp. IPPAS B-1220.</title>
        <authorList>
            <person name="Mironov K.S."/>
            <person name="Sinetova M.A."/>
            <person name="Bolatkhan K."/>
            <person name="Zayadan B.K."/>
            <person name="Ustinova V.V."/>
            <person name="Kupriyanova E.V."/>
            <person name="Skrypnik A.N."/>
            <person name="Gogoleva N.E."/>
            <person name="Gogolev Y.V."/>
            <person name="Los D.A."/>
        </authorList>
    </citation>
    <scope>NUCLEOTIDE SEQUENCE [LARGE SCALE GENOMIC DNA]</scope>
    <source>
        <strain evidence="1 2">IPPAS B-1220</strain>
    </source>
</reference>
<accession>A0ACD5GUD7</accession>
<evidence type="ECO:0000313" key="2">
    <source>
        <dbReference type="Proteomes" id="UP000095472"/>
    </source>
</evidence>
<organism evidence="1 2">
    <name type="scientific">Desertifilum tharense IPPAS B-1220</name>
    <dbReference type="NCBI Taxonomy" id="1781255"/>
    <lineage>
        <taxon>Bacteria</taxon>
        <taxon>Bacillati</taxon>
        <taxon>Cyanobacteriota</taxon>
        <taxon>Cyanophyceae</taxon>
        <taxon>Desertifilales</taxon>
        <taxon>Desertifilaceae</taxon>
        <taxon>Desertifilum</taxon>
    </lineage>
</organism>
<sequence>MHPMLLLYLRLLSQPKPLPEPKNGNSQPTQSEINPQIYLRSGITKAIEEIHHAEKNFLLERRLFL</sequence>
<name>A0ACD5GUD7_9CYAN</name>
<evidence type="ECO:0000313" key="1">
    <source>
        <dbReference type="EMBL" id="XPM64397.1"/>
    </source>
</evidence>
<keyword evidence="2" id="KW-1185">Reference proteome</keyword>